<dbReference type="SUPFAM" id="SSF57701">
    <property type="entry name" value="Zn2/Cys6 DNA-binding domain"/>
    <property type="match status" value="1"/>
</dbReference>
<dbReference type="GeneID" id="85451967"/>
<sequence length="491" mass="52010">MEIRQLPAATTLSNSTLVCSPKATCRIVNNVVPPSEDGDMTEETAMACSTGSSSLLDTSKEAVTARKSTSILDSTANLQVVNVAYVLHTGSRQNASSPEFEDKFMLAPSAGFSSLAAFGQRGCEDPALGLGQKLADRSAIIHRHNSVSEVSLVGHDDNTGDAQQPLDRGLTRTQSAPLPPTTDASHHPDALRCPPPSSTMMSPLGVRSGTGDCSNRNNTNITAPEQPPGHRPVLKPRQSLVMTIQNALGGTGSAADAARQNASGPSQSPAPLIAQHTPSLILPATMPYPAACSSPSGPLLYSSAPTSTLIESDAPKSMIASQLSPSGAVTTVGPQSQSFVCPEAPGCENCKVSKMLCDKSRPTCFNCSRMGVNCFGHSDSSSPSEPPPFEQSATSDNSRPDQKEFLRYLVDLYGHAKGSGMWDLITSHVNQHYRCKMSAAALQMIRSRDYNHKQESSPGRTSANVPLSRRPAQKKRGRRPKEVQAMPSSTM</sequence>
<dbReference type="InterPro" id="IPR036864">
    <property type="entry name" value="Zn2-C6_fun-type_DNA-bd_sf"/>
</dbReference>
<dbReference type="EMBL" id="JAHMHR010000085">
    <property type="protein sequence ID" value="KAK1657735.1"/>
    <property type="molecule type" value="Genomic_DNA"/>
</dbReference>
<dbReference type="Gene3D" id="4.10.240.10">
    <property type="entry name" value="Zn(2)-C6 fungal-type DNA-binding domain"/>
    <property type="match status" value="1"/>
</dbReference>
<name>A0AAJ0ELN0_9PEZI</name>
<dbReference type="AlphaFoldDB" id="A0AAJ0ELN0"/>
<dbReference type="RefSeq" id="XP_060422499.1">
    <property type="nucleotide sequence ID" value="XM_060567441.1"/>
</dbReference>
<keyword evidence="1" id="KW-0539">Nucleus</keyword>
<accession>A0AAJ0ELN0</accession>
<feature type="region of interest" description="Disordered" evidence="2">
    <location>
        <begin position="449"/>
        <end position="491"/>
    </location>
</feature>
<evidence type="ECO:0000256" key="1">
    <source>
        <dbReference type="ARBA" id="ARBA00023242"/>
    </source>
</evidence>
<dbReference type="GO" id="GO:0008270">
    <property type="term" value="F:zinc ion binding"/>
    <property type="evidence" value="ECO:0007669"/>
    <property type="project" value="InterPro"/>
</dbReference>
<protein>
    <recommendedName>
        <fullName evidence="3">Zn(2)-C6 fungal-type domain-containing protein</fullName>
    </recommendedName>
</protein>
<feature type="region of interest" description="Disordered" evidence="2">
    <location>
        <begin position="152"/>
        <end position="197"/>
    </location>
</feature>
<feature type="domain" description="Zn(2)-C6 fungal-type" evidence="3">
    <location>
        <begin position="346"/>
        <end position="374"/>
    </location>
</feature>
<comment type="caution">
    <text evidence="4">The sequence shown here is derived from an EMBL/GenBank/DDBJ whole genome shotgun (WGS) entry which is preliminary data.</text>
</comment>
<feature type="region of interest" description="Disordered" evidence="2">
    <location>
        <begin position="377"/>
        <end position="400"/>
    </location>
</feature>
<evidence type="ECO:0000259" key="3">
    <source>
        <dbReference type="PROSITE" id="PS50048"/>
    </source>
</evidence>
<reference evidence="4" key="1">
    <citation type="submission" date="2021-06" db="EMBL/GenBank/DDBJ databases">
        <title>Comparative genomics, transcriptomics and evolutionary studies reveal genomic signatures of adaptation to plant cell wall in hemibiotrophic fungi.</title>
        <authorList>
            <consortium name="DOE Joint Genome Institute"/>
            <person name="Baroncelli R."/>
            <person name="Diaz J.F."/>
            <person name="Benocci T."/>
            <person name="Peng M."/>
            <person name="Battaglia E."/>
            <person name="Haridas S."/>
            <person name="Andreopoulos W."/>
            <person name="Labutti K."/>
            <person name="Pangilinan J."/>
            <person name="Floch G.L."/>
            <person name="Makela M.R."/>
            <person name="Henrissat B."/>
            <person name="Grigoriev I.V."/>
            <person name="Crouch J.A."/>
            <person name="De Vries R.P."/>
            <person name="Sukno S.A."/>
            <person name="Thon M.R."/>
        </authorList>
    </citation>
    <scope>NUCLEOTIDE SEQUENCE</scope>
    <source>
        <strain evidence="4">CBS 193.32</strain>
    </source>
</reference>
<dbReference type="Pfam" id="PF00172">
    <property type="entry name" value="Zn_clus"/>
    <property type="match status" value="1"/>
</dbReference>
<evidence type="ECO:0000256" key="2">
    <source>
        <dbReference type="SAM" id="MobiDB-lite"/>
    </source>
</evidence>
<evidence type="ECO:0000313" key="5">
    <source>
        <dbReference type="Proteomes" id="UP001224890"/>
    </source>
</evidence>
<feature type="compositionally biased region" description="Polar residues" evidence="2">
    <location>
        <begin position="456"/>
        <end position="465"/>
    </location>
</feature>
<dbReference type="PROSITE" id="PS50048">
    <property type="entry name" value="ZN2_CY6_FUNGAL_2"/>
    <property type="match status" value="1"/>
</dbReference>
<proteinExistence type="predicted"/>
<organism evidence="4 5">
    <name type="scientific">Colletotrichum godetiae</name>
    <dbReference type="NCBI Taxonomy" id="1209918"/>
    <lineage>
        <taxon>Eukaryota</taxon>
        <taxon>Fungi</taxon>
        <taxon>Dikarya</taxon>
        <taxon>Ascomycota</taxon>
        <taxon>Pezizomycotina</taxon>
        <taxon>Sordariomycetes</taxon>
        <taxon>Hypocreomycetidae</taxon>
        <taxon>Glomerellales</taxon>
        <taxon>Glomerellaceae</taxon>
        <taxon>Colletotrichum</taxon>
        <taxon>Colletotrichum acutatum species complex</taxon>
    </lineage>
</organism>
<dbReference type="CDD" id="cd00067">
    <property type="entry name" value="GAL4"/>
    <property type="match status" value="1"/>
</dbReference>
<dbReference type="Proteomes" id="UP001224890">
    <property type="component" value="Unassembled WGS sequence"/>
</dbReference>
<dbReference type="GO" id="GO:0000981">
    <property type="term" value="F:DNA-binding transcription factor activity, RNA polymerase II-specific"/>
    <property type="evidence" value="ECO:0007669"/>
    <property type="project" value="InterPro"/>
</dbReference>
<dbReference type="InterPro" id="IPR001138">
    <property type="entry name" value="Zn2Cys6_DnaBD"/>
</dbReference>
<keyword evidence="5" id="KW-1185">Reference proteome</keyword>
<dbReference type="PROSITE" id="PS00463">
    <property type="entry name" value="ZN2_CY6_FUNGAL_1"/>
    <property type="match status" value="1"/>
</dbReference>
<dbReference type="SMART" id="SM00066">
    <property type="entry name" value="GAL4"/>
    <property type="match status" value="1"/>
</dbReference>
<gene>
    <name evidence="4" type="ORF">BDP55DRAFT_419429</name>
</gene>
<evidence type="ECO:0000313" key="4">
    <source>
        <dbReference type="EMBL" id="KAK1657735.1"/>
    </source>
</evidence>